<keyword evidence="1" id="KW-1277">Toxin-antitoxin system</keyword>
<evidence type="ECO:0000313" key="3">
    <source>
        <dbReference type="EMBL" id="TLV02160.1"/>
    </source>
</evidence>
<dbReference type="InterPro" id="IPR035093">
    <property type="entry name" value="RelE/ParE_toxin_dom_sf"/>
</dbReference>
<dbReference type="InterPro" id="IPR028344">
    <property type="entry name" value="ParE1/4"/>
</dbReference>
<comment type="caution">
    <text evidence="3">The sequence shown here is derived from an EMBL/GenBank/DDBJ whole genome shotgun (WGS) entry which is preliminary data.</text>
</comment>
<organism evidence="3 4">
    <name type="scientific">Dyadobacter luticola</name>
    <dbReference type="NCBI Taxonomy" id="1979387"/>
    <lineage>
        <taxon>Bacteria</taxon>
        <taxon>Pseudomonadati</taxon>
        <taxon>Bacteroidota</taxon>
        <taxon>Cytophagia</taxon>
        <taxon>Cytophagales</taxon>
        <taxon>Spirosomataceae</taxon>
        <taxon>Dyadobacter</taxon>
    </lineage>
</organism>
<evidence type="ECO:0000256" key="2">
    <source>
        <dbReference type="PIRNR" id="PIRNR029218"/>
    </source>
</evidence>
<gene>
    <name evidence="3" type="ORF">FEN17_00520</name>
</gene>
<comment type="similarity">
    <text evidence="2">Belongs to the RelE toxin family.</text>
</comment>
<dbReference type="AlphaFoldDB" id="A0A5R9L1K4"/>
<dbReference type="Pfam" id="PF05016">
    <property type="entry name" value="ParE_toxin"/>
    <property type="match status" value="1"/>
</dbReference>
<dbReference type="EMBL" id="VCEJ01000002">
    <property type="protein sequence ID" value="TLV02160.1"/>
    <property type="molecule type" value="Genomic_DNA"/>
</dbReference>
<reference evidence="3 4" key="1">
    <citation type="submission" date="2019-05" db="EMBL/GenBank/DDBJ databases">
        <authorList>
            <person name="Qu J.-H."/>
        </authorList>
    </citation>
    <scope>NUCLEOTIDE SEQUENCE [LARGE SCALE GENOMIC DNA]</scope>
    <source>
        <strain evidence="3 4">T17</strain>
    </source>
</reference>
<protein>
    <recommendedName>
        <fullName evidence="2">Toxin</fullName>
    </recommendedName>
</protein>
<dbReference type="PIRSF" id="PIRSF029218">
    <property type="entry name" value="ParE"/>
    <property type="match status" value="1"/>
</dbReference>
<dbReference type="Proteomes" id="UP000306402">
    <property type="component" value="Unassembled WGS sequence"/>
</dbReference>
<name>A0A5R9L1K4_9BACT</name>
<evidence type="ECO:0000313" key="4">
    <source>
        <dbReference type="Proteomes" id="UP000306402"/>
    </source>
</evidence>
<sequence>MPEYRLTIPAQNDLEKIWEYTADEWSIRQADKYLDGLVSIFNALADRKIKGKRIDLIRKNYKEISFMRHHVFFQETLDGTIEIMRILHVSMDVESHL</sequence>
<proteinExistence type="inferred from homology"/>
<dbReference type="OrthoDB" id="7173315at2"/>
<dbReference type="InterPro" id="IPR007712">
    <property type="entry name" value="RelE/ParE_toxin"/>
</dbReference>
<dbReference type="RefSeq" id="WP_138363369.1">
    <property type="nucleotide sequence ID" value="NZ_VCEJ01000002.1"/>
</dbReference>
<dbReference type="Gene3D" id="3.30.2310.20">
    <property type="entry name" value="RelE-like"/>
    <property type="match status" value="1"/>
</dbReference>
<keyword evidence="4" id="KW-1185">Reference proteome</keyword>
<evidence type="ECO:0000256" key="1">
    <source>
        <dbReference type="ARBA" id="ARBA00022649"/>
    </source>
</evidence>
<accession>A0A5R9L1K4</accession>